<dbReference type="AlphaFoldDB" id="A0A1M6D4J7"/>
<dbReference type="SFLD" id="SFLDF00310">
    <property type="entry name" value="oxygen-independent_coproporphy"/>
    <property type="match status" value="1"/>
</dbReference>
<keyword evidence="2" id="KW-0479">Metal-binding</keyword>
<dbReference type="EMBL" id="FQZL01000006">
    <property type="protein sequence ID" value="SHI68166.1"/>
    <property type="molecule type" value="Genomic_DNA"/>
</dbReference>
<dbReference type="GO" id="GO:0003824">
    <property type="term" value="F:catalytic activity"/>
    <property type="evidence" value="ECO:0007669"/>
    <property type="project" value="InterPro"/>
</dbReference>
<dbReference type="GO" id="GO:0046872">
    <property type="term" value="F:metal ion binding"/>
    <property type="evidence" value="ECO:0007669"/>
    <property type="project" value="UniProtKB-KW"/>
</dbReference>
<dbReference type="PANTHER" id="PTHR13932">
    <property type="entry name" value="COPROPORPHYRINIGEN III OXIDASE"/>
    <property type="match status" value="1"/>
</dbReference>
<keyword evidence="4" id="KW-0411">Iron-sulfur</keyword>
<dbReference type="Pfam" id="PF04055">
    <property type="entry name" value="Radical_SAM"/>
    <property type="match status" value="1"/>
</dbReference>
<dbReference type="SFLD" id="SFLDG01065">
    <property type="entry name" value="anaerobic_coproporphyrinogen-I"/>
    <property type="match status" value="1"/>
</dbReference>
<feature type="domain" description="Radical SAM core" evidence="5">
    <location>
        <begin position="170"/>
        <end position="407"/>
    </location>
</feature>
<dbReference type="InterPro" id="IPR034505">
    <property type="entry name" value="Coproporphyrinogen-III_oxidase"/>
</dbReference>
<dbReference type="RefSeq" id="WP_073047472.1">
    <property type="nucleotide sequence ID" value="NZ_FQZL01000006.1"/>
</dbReference>
<reference evidence="6 7" key="1">
    <citation type="submission" date="2016-11" db="EMBL/GenBank/DDBJ databases">
        <authorList>
            <person name="Jaros S."/>
            <person name="Januszkiewicz K."/>
            <person name="Wedrychowicz H."/>
        </authorList>
    </citation>
    <scope>NUCLEOTIDE SEQUENCE [LARGE SCALE GENOMIC DNA]</scope>
    <source>
        <strain evidence="6 7">DSM 17477</strain>
    </source>
</reference>
<dbReference type="SUPFAM" id="SSF102114">
    <property type="entry name" value="Radical SAM enzymes"/>
    <property type="match status" value="1"/>
</dbReference>
<evidence type="ECO:0000256" key="1">
    <source>
        <dbReference type="ARBA" id="ARBA00022691"/>
    </source>
</evidence>
<dbReference type="GO" id="GO:0005737">
    <property type="term" value="C:cytoplasm"/>
    <property type="evidence" value="ECO:0007669"/>
    <property type="project" value="TreeGrafter"/>
</dbReference>
<gene>
    <name evidence="6" type="ORF">SAMN02745751_00780</name>
</gene>
<dbReference type="CDD" id="cd01335">
    <property type="entry name" value="Radical_SAM"/>
    <property type="match status" value="1"/>
</dbReference>
<proteinExistence type="predicted"/>
<dbReference type="InterPro" id="IPR058240">
    <property type="entry name" value="rSAM_sf"/>
</dbReference>
<dbReference type="STRING" id="1121476.SAMN02745751_00780"/>
<evidence type="ECO:0000256" key="4">
    <source>
        <dbReference type="ARBA" id="ARBA00023014"/>
    </source>
</evidence>
<sequence length="500" mass="57801">MINVTINSHKYSDSIFNTVRIFDKVHKISINKKDFEADKDNLDDNDTIIDIDINLDMECTAVSRLAVDSVFVCEEGTSLEDLEFLNKENNKNIQVLLRHNLYRLLSRYYETTYSYGILTGVRPVKIIRIAAGNGYDRRYIARVLKETFLLKENTIENLFRVYETESKLLAKNKTNASLYIGIPFCPTKCNYCSFTSYVGKSEEEIENYIDILIEEIKQNADISEEFDLDVQSIYIGGGTPGILNDKMTYKLLESIRKNFKIKDGLEFTMESGRPKTITNEKLKIMKDMGVNRISINPQTMNNDTLKLVNRDHTAEDIMEAFDIARAAGFETINADFIIGLPGEGMEDAYRNIDFIKDYRPENVTVHNLAVKRGSYYHNKNYVNQRFEKVLDEINELYKRSLEDLGMNIYYLYRQKNIRNNADNFGYTCRGHESIYNINIIEEIQTILAMGAGSASKIVDPYKNKIHRVGNNKDLKTYSEKLEQVYLLKKKLISQILTDTQ</sequence>
<dbReference type="PROSITE" id="PS51918">
    <property type="entry name" value="RADICAL_SAM"/>
    <property type="match status" value="1"/>
</dbReference>
<dbReference type="Proteomes" id="UP000184052">
    <property type="component" value="Unassembled WGS sequence"/>
</dbReference>
<dbReference type="InterPro" id="IPR013785">
    <property type="entry name" value="Aldolase_TIM"/>
</dbReference>
<evidence type="ECO:0000259" key="5">
    <source>
        <dbReference type="PROSITE" id="PS51918"/>
    </source>
</evidence>
<keyword evidence="1" id="KW-0949">S-adenosyl-L-methionine</keyword>
<dbReference type="Gene3D" id="3.20.20.70">
    <property type="entry name" value="Aldolase class I"/>
    <property type="match status" value="1"/>
</dbReference>
<dbReference type="SMART" id="SM00729">
    <property type="entry name" value="Elp3"/>
    <property type="match status" value="1"/>
</dbReference>
<dbReference type="GO" id="GO:0006779">
    <property type="term" value="P:porphyrin-containing compound biosynthetic process"/>
    <property type="evidence" value="ECO:0007669"/>
    <property type="project" value="TreeGrafter"/>
</dbReference>
<dbReference type="OrthoDB" id="9808022at2"/>
<evidence type="ECO:0000256" key="2">
    <source>
        <dbReference type="ARBA" id="ARBA00022723"/>
    </source>
</evidence>
<dbReference type="PANTHER" id="PTHR13932:SF1">
    <property type="entry name" value="OXYGEN-INDEPENDENT COPROPORPHYRINOGEN-III OXIDASE-LIKE PROTEIN HEMZ"/>
    <property type="match status" value="1"/>
</dbReference>
<dbReference type="InterPro" id="IPR023995">
    <property type="entry name" value="HemZ"/>
</dbReference>
<evidence type="ECO:0000313" key="6">
    <source>
        <dbReference type="EMBL" id="SHI68166.1"/>
    </source>
</evidence>
<dbReference type="NCBIfam" id="TIGR03994">
    <property type="entry name" value="rSAM_HemZ"/>
    <property type="match status" value="1"/>
</dbReference>
<keyword evidence="3" id="KW-0408">Iron</keyword>
<accession>A0A1M6D4J7</accession>
<evidence type="ECO:0000256" key="3">
    <source>
        <dbReference type="ARBA" id="ARBA00023004"/>
    </source>
</evidence>
<evidence type="ECO:0000313" key="7">
    <source>
        <dbReference type="Proteomes" id="UP000184052"/>
    </source>
</evidence>
<dbReference type="SFLD" id="SFLDG01082">
    <property type="entry name" value="B12-binding_domain_containing"/>
    <property type="match status" value="1"/>
</dbReference>
<name>A0A1M6D4J7_9FIRM</name>
<dbReference type="GO" id="GO:0051539">
    <property type="term" value="F:4 iron, 4 sulfur cluster binding"/>
    <property type="evidence" value="ECO:0007669"/>
    <property type="project" value="TreeGrafter"/>
</dbReference>
<dbReference type="SFLD" id="SFLDS00029">
    <property type="entry name" value="Radical_SAM"/>
    <property type="match status" value="1"/>
</dbReference>
<keyword evidence="7" id="KW-1185">Reference proteome</keyword>
<organism evidence="6 7">
    <name type="scientific">Dethiosulfatibacter aminovorans DSM 17477</name>
    <dbReference type="NCBI Taxonomy" id="1121476"/>
    <lineage>
        <taxon>Bacteria</taxon>
        <taxon>Bacillati</taxon>
        <taxon>Bacillota</taxon>
        <taxon>Tissierellia</taxon>
        <taxon>Dethiosulfatibacter</taxon>
    </lineage>
</organism>
<dbReference type="InterPro" id="IPR006638">
    <property type="entry name" value="Elp3/MiaA/NifB-like_rSAM"/>
</dbReference>
<dbReference type="InterPro" id="IPR007197">
    <property type="entry name" value="rSAM"/>
</dbReference>
<protein>
    <submittedName>
        <fullName evidence="6">Oxygen-independent coproporphyrinogen-3 oxidase</fullName>
    </submittedName>
</protein>